<evidence type="ECO:0000256" key="1">
    <source>
        <dbReference type="SAM" id="MobiDB-lite"/>
    </source>
</evidence>
<organism evidence="2 3">
    <name type="scientific">Tulasnella calospora MUT 4182</name>
    <dbReference type="NCBI Taxonomy" id="1051891"/>
    <lineage>
        <taxon>Eukaryota</taxon>
        <taxon>Fungi</taxon>
        <taxon>Dikarya</taxon>
        <taxon>Basidiomycota</taxon>
        <taxon>Agaricomycotina</taxon>
        <taxon>Agaricomycetes</taxon>
        <taxon>Cantharellales</taxon>
        <taxon>Tulasnellaceae</taxon>
        <taxon>Tulasnella</taxon>
    </lineage>
</organism>
<name>A0A0C3QY23_9AGAM</name>
<dbReference type="Proteomes" id="UP000054248">
    <property type="component" value="Unassembled WGS sequence"/>
</dbReference>
<keyword evidence="3" id="KW-1185">Reference proteome</keyword>
<dbReference type="AlphaFoldDB" id="A0A0C3QY23"/>
<accession>A0A0C3QY23</accession>
<dbReference type="EMBL" id="KN822944">
    <property type="protein sequence ID" value="KIO34069.1"/>
    <property type="molecule type" value="Genomic_DNA"/>
</dbReference>
<feature type="region of interest" description="Disordered" evidence="1">
    <location>
        <begin position="169"/>
        <end position="193"/>
    </location>
</feature>
<reference evidence="3" key="2">
    <citation type="submission" date="2015-01" db="EMBL/GenBank/DDBJ databases">
        <title>Evolutionary Origins and Diversification of the Mycorrhizal Mutualists.</title>
        <authorList>
            <consortium name="DOE Joint Genome Institute"/>
            <consortium name="Mycorrhizal Genomics Consortium"/>
            <person name="Kohler A."/>
            <person name="Kuo A."/>
            <person name="Nagy L.G."/>
            <person name="Floudas D."/>
            <person name="Copeland A."/>
            <person name="Barry K.W."/>
            <person name="Cichocki N."/>
            <person name="Veneault-Fourrey C."/>
            <person name="LaButti K."/>
            <person name="Lindquist E.A."/>
            <person name="Lipzen A."/>
            <person name="Lundell T."/>
            <person name="Morin E."/>
            <person name="Murat C."/>
            <person name="Riley R."/>
            <person name="Ohm R."/>
            <person name="Sun H."/>
            <person name="Tunlid A."/>
            <person name="Henrissat B."/>
            <person name="Grigoriev I.V."/>
            <person name="Hibbett D.S."/>
            <person name="Martin F."/>
        </authorList>
    </citation>
    <scope>NUCLEOTIDE SEQUENCE [LARGE SCALE GENOMIC DNA]</scope>
    <source>
        <strain evidence="3">MUT 4182</strain>
    </source>
</reference>
<proteinExistence type="predicted"/>
<reference evidence="2 3" key="1">
    <citation type="submission" date="2014-04" db="EMBL/GenBank/DDBJ databases">
        <authorList>
            <consortium name="DOE Joint Genome Institute"/>
            <person name="Kuo A."/>
            <person name="Girlanda M."/>
            <person name="Perotto S."/>
            <person name="Kohler A."/>
            <person name="Nagy L.G."/>
            <person name="Floudas D."/>
            <person name="Copeland A."/>
            <person name="Barry K.W."/>
            <person name="Cichocki N."/>
            <person name="Veneault-Fourrey C."/>
            <person name="LaButti K."/>
            <person name="Lindquist E.A."/>
            <person name="Lipzen A."/>
            <person name="Lundell T."/>
            <person name="Morin E."/>
            <person name="Murat C."/>
            <person name="Sun H."/>
            <person name="Tunlid A."/>
            <person name="Henrissat B."/>
            <person name="Grigoriev I.V."/>
            <person name="Hibbett D.S."/>
            <person name="Martin F."/>
            <person name="Nordberg H.P."/>
            <person name="Cantor M.N."/>
            <person name="Hua S.X."/>
        </authorList>
    </citation>
    <scope>NUCLEOTIDE SEQUENCE [LARGE SCALE GENOMIC DNA]</scope>
    <source>
        <strain evidence="2 3">MUT 4182</strain>
    </source>
</reference>
<protein>
    <submittedName>
        <fullName evidence="2">Uncharacterized protein</fullName>
    </submittedName>
</protein>
<dbReference type="HOGENOM" id="CLU_1310910_0_0_1"/>
<evidence type="ECO:0000313" key="2">
    <source>
        <dbReference type="EMBL" id="KIO34069.1"/>
    </source>
</evidence>
<evidence type="ECO:0000313" key="3">
    <source>
        <dbReference type="Proteomes" id="UP000054248"/>
    </source>
</evidence>
<sequence>MQRFTIMAREKIVYHPYAPTARPQPIRTAPHCLVCHQNFDPSMNQPNSCNISHIWQNEAAVLDASFTGPHPRLVYFAKCCNATHTAYFDAEDDDEYGHAYSHGPFCYSGPHVTDPAIFNALRQQSQISFRSCNSMGCADGHGAQRYKRYMEKDHTVPLGFNADLEWDDERGRGPAIDGAPYEQSRVGRKQDVDRQIEHRRRQEAGCRRRY</sequence>
<gene>
    <name evidence="2" type="ORF">M407DRAFT_3551</name>
</gene>
<dbReference type="OrthoDB" id="3177931at2759"/>